<organism evidence="2 3">
    <name type="scientific">Dothidotthia symphoricarpi CBS 119687</name>
    <dbReference type="NCBI Taxonomy" id="1392245"/>
    <lineage>
        <taxon>Eukaryota</taxon>
        <taxon>Fungi</taxon>
        <taxon>Dikarya</taxon>
        <taxon>Ascomycota</taxon>
        <taxon>Pezizomycotina</taxon>
        <taxon>Dothideomycetes</taxon>
        <taxon>Pleosporomycetidae</taxon>
        <taxon>Pleosporales</taxon>
        <taxon>Dothidotthiaceae</taxon>
        <taxon>Dothidotthia</taxon>
    </lineage>
</organism>
<keyword evidence="1" id="KW-0472">Membrane</keyword>
<dbReference type="EMBL" id="ML977520">
    <property type="protein sequence ID" value="KAF2124108.1"/>
    <property type="molecule type" value="Genomic_DNA"/>
</dbReference>
<accession>A0A6A6A088</accession>
<name>A0A6A6A088_9PLEO</name>
<gene>
    <name evidence="2" type="ORF">P153DRAFT_350835</name>
</gene>
<dbReference type="OrthoDB" id="5428890at2759"/>
<reference evidence="2" key="1">
    <citation type="journal article" date="2020" name="Stud. Mycol.">
        <title>101 Dothideomycetes genomes: a test case for predicting lifestyles and emergence of pathogens.</title>
        <authorList>
            <person name="Haridas S."/>
            <person name="Albert R."/>
            <person name="Binder M."/>
            <person name="Bloem J."/>
            <person name="Labutti K."/>
            <person name="Salamov A."/>
            <person name="Andreopoulos B."/>
            <person name="Baker S."/>
            <person name="Barry K."/>
            <person name="Bills G."/>
            <person name="Bluhm B."/>
            <person name="Cannon C."/>
            <person name="Castanera R."/>
            <person name="Culley D."/>
            <person name="Daum C."/>
            <person name="Ezra D."/>
            <person name="Gonzalez J."/>
            <person name="Henrissat B."/>
            <person name="Kuo A."/>
            <person name="Liang C."/>
            <person name="Lipzen A."/>
            <person name="Lutzoni F."/>
            <person name="Magnuson J."/>
            <person name="Mondo S."/>
            <person name="Nolan M."/>
            <person name="Ohm R."/>
            <person name="Pangilinan J."/>
            <person name="Park H.-J."/>
            <person name="Ramirez L."/>
            <person name="Alfaro M."/>
            <person name="Sun H."/>
            <person name="Tritt A."/>
            <person name="Yoshinaga Y."/>
            <person name="Zwiers L.-H."/>
            <person name="Turgeon B."/>
            <person name="Goodwin S."/>
            <person name="Spatafora J."/>
            <person name="Crous P."/>
            <person name="Grigoriev I."/>
        </authorList>
    </citation>
    <scope>NUCLEOTIDE SEQUENCE</scope>
    <source>
        <strain evidence="2">CBS 119687</strain>
    </source>
</reference>
<evidence type="ECO:0000256" key="1">
    <source>
        <dbReference type="SAM" id="Phobius"/>
    </source>
</evidence>
<feature type="transmembrane region" description="Helical" evidence="1">
    <location>
        <begin position="345"/>
        <end position="368"/>
    </location>
</feature>
<dbReference type="AlphaFoldDB" id="A0A6A6A088"/>
<dbReference type="GeneID" id="54406739"/>
<keyword evidence="3" id="KW-1185">Reference proteome</keyword>
<keyword evidence="1" id="KW-1133">Transmembrane helix</keyword>
<dbReference type="Proteomes" id="UP000799771">
    <property type="component" value="Unassembled WGS sequence"/>
</dbReference>
<evidence type="ECO:0000313" key="2">
    <source>
        <dbReference type="EMBL" id="KAF2124108.1"/>
    </source>
</evidence>
<sequence length="380" mass="43148">MELQPRELYSVLQEPAANITDIPMLTFTTVWKEVWAQASMIDSSIDSIVTHMVSEKLMWLGNEANALSNARNLVFAIIGWQTMLYKPDMGSCRPDQLVIVDETDGHRGYAYAELRQDQGASRRALYEFLMGFGVLLPCYNIGALASEDNKQASIKPKTLSPDSFNVHLLTGLGGIQIRWTDSLACHLEFDANSSTLFLFRFPTFCAINLLSQDKGHIKPTLHSCAAPSMAALYWATHEDVNDLLRETLLSYRLLFGQNKASRRLFRSLSPFEDLPGGCNDRNLTELCSRKQNCFVDWLPESEFYVLSKDFPILRSKLAVLAHHLSNKRPRTWRELWNDKRDSASWFTFWAVLIIGGMGIILAFMQVILQIVQISLQMKTP</sequence>
<protein>
    <submittedName>
        <fullName evidence="2">Uncharacterized protein</fullName>
    </submittedName>
</protein>
<proteinExistence type="predicted"/>
<evidence type="ECO:0000313" key="3">
    <source>
        <dbReference type="Proteomes" id="UP000799771"/>
    </source>
</evidence>
<dbReference type="RefSeq" id="XP_033518501.1">
    <property type="nucleotide sequence ID" value="XM_033666307.1"/>
</dbReference>
<keyword evidence="1" id="KW-0812">Transmembrane</keyword>